<protein>
    <submittedName>
        <fullName evidence="2">Nitrous oxide-stimulated promoter</fullName>
    </submittedName>
</protein>
<dbReference type="NCBIfam" id="NF007714">
    <property type="entry name" value="PRK10410.1-2"/>
    <property type="match status" value="1"/>
</dbReference>
<feature type="region of interest" description="Disordered" evidence="1">
    <location>
        <begin position="1"/>
        <end position="21"/>
    </location>
</feature>
<accession>A0A1T4WAB5</accession>
<evidence type="ECO:0000313" key="2">
    <source>
        <dbReference type="EMBL" id="SKA74226.1"/>
    </source>
</evidence>
<dbReference type="RefSeq" id="WP_078783302.1">
    <property type="nucleotide sequence ID" value="NZ_FUYF01000001.1"/>
</dbReference>
<gene>
    <name evidence="2" type="ORF">SAMN02745178_00290</name>
</gene>
<dbReference type="Pfam" id="PF11756">
    <property type="entry name" value="YgbA_NO"/>
    <property type="match status" value="1"/>
</dbReference>
<dbReference type="AlphaFoldDB" id="A0A1T4WAB5"/>
<keyword evidence="3" id="KW-1185">Reference proteome</keyword>
<proteinExistence type="predicted"/>
<evidence type="ECO:0000313" key="3">
    <source>
        <dbReference type="Proteomes" id="UP000190286"/>
    </source>
</evidence>
<name>A0A1T4WAB5_9FIRM</name>
<dbReference type="STRING" id="745368.SAMN02745178_00290"/>
<dbReference type="GeneID" id="93336787"/>
<sequence>MAVANTVGGGVPDAPEKKRQQEKATVGLMIELYCRGHHGTPKGRLCPDCAVLRDYADARVDHCPHIATKTFCSVCQTHCYKPEMQERIRQVMRWSGPRMLFHHPVLAVRHLAETRKQKKGQ</sequence>
<dbReference type="InterPro" id="IPR020483">
    <property type="entry name" value="Uncharacterised_YgbA"/>
</dbReference>
<reference evidence="2 3" key="1">
    <citation type="submission" date="2017-02" db="EMBL/GenBank/DDBJ databases">
        <authorList>
            <person name="Peterson S.W."/>
        </authorList>
    </citation>
    <scope>NUCLEOTIDE SEQUENCE [LARGE SCALE GENOMIC DNA]</scope>
    <source>
        <strain evidence="2 3">ATCC 27749</strain>
    </source>
</reference>
<organism evidence="2 3">
    <name type="scientific">Gemmiger formicilis</name>
    <dbReference type="NCBI Taxonomy" id="745368"/>
    <lineage>
        <taxon>Bacteria</taxon>
        <taxon>Bacillati</taxon>
        <taxon>Bacillota</taxon>
        <taxon>Clostridia</taxon>
        <taxon>Eubacteriales</taxon>
        <taxon>Gemmiger</taxon>
    </lineage>
</organism>
<dbReference type="OrthoDB" id="164329at2"/>
<dbReference type="Proteomes" id="UP000190286">
    <property type="component" value="Unassembled WGS sequence"/>
</dbReference>
<dbReference type="EMBL" id="FUYF01000001">
    <property type="protein sequence ID" value="SKA74226.1"/>
    <property type="molecule type" value="Genomic_DNA"/>
</dbReference>
<evidence type="ECO:0000256" key="1">
    <source>
        <dbReference type="SAM" id="MobiDB-lite"/>
    </source>
</evidence>